<feature type="transmembrane region" description="Helical" evidence="8">
    <location>
        <begin position="215"/>
        <end position="232"/>
    </location>
</feature>
<comment type="subcellular location">
    <subcellularLocation>
        <location evidence="1">Cell inner membrane</location>
        <topology evidence="1">Multi-pass membrane protein</topology>
    </subcellularLocation>
</comment>
<evidence type="ECO:0000256" key="3">
    <source>
        <dbReference type="ARBA" id="ARBA00022475"/>
    </source>
</evidence>
<dbReference type="InterPro" id="IPR026032">
    <property type="entry name" value="HcaT-like"/>
</dbReference>
<evidence type="ECO:0000313" key="11">
    <source>
        <dbReference type="Proteomes" id="UP000218765"/>
    </source>
</evidence>
<dbReference type="PANTHER" id="PTHR23522">
    <property type="entry name" value="BLL5896 PROTEIN"/>
    <property type="match status" value="1"/>
</dbReference>
<feature type="transmembrane region" description="Helical" evidence="8">
    <location>
        <begin position="372"/>
        <end position="393"/>
    </location>
</feature>
<gene>
    <name evidence="10" type="ORF">FOKN1_1542</name>
</gene>
<keyword evidence="3" id="KW-1003">Cell membrane</keyword>
<feature type="transmembrane region" description="Helical" evidence="8">
    <location>
        <begin position="343"/>
        <end position="366"/>
    </location>
</feature>
<keyword evidence="11" id="KW-1185">Reference proteome</keyword>
<evidence type="ECO:0000256" key="8">
    <source>
        <dbReference type="SAM" id="Phobius"/>
    </source>
</evidence>
<keyword evidence="4" id="KW-0997">Cell inner membrane</keyword>
<feature type="transmembrane region" description="Helical" evidence="8">
    <location>
        <begin position="307"/>
        <end position="331"/>
    </location>
</feature>
<dbReference type="GO" id="GO:0015528">
    <property type="term" value="F:lactose:proton symporter activity"/>
    <property type="evidence" value="ECO:0007669"/>
    <property type="project" value="TreeGrafter"/>
</dbReference>
<dbReference type="OrthoDB" id="9150135at2"/>
<dbReference type="GO" id="GO:0005886">
    <property type="term" value="C:plasma membrane"/>
    <property type="evidence" value="ECO:0007669"/>
    <property type="project" value="UniProtKB-SubCell"/>
</dbReference>
<accession>A0A1Z4VQN1</accession>
<dbReference type="SUPFAM" id="SSF103473">
    <property type="entry name" value="MFS general substrate transporter"/>
    <property type="match status" value="1"/>
</dbReference>
<keyword evidence="6 8" id="KW-1133">Transmembrane helix</keyword>
<dbReference type="PANTHER" id="PTHR23522:SF10">
    <property type="entry name" value="3-PHENYLPROPIONIC ACID TRANSPORTER-RELATED"/>
    <property type="match status" value="1"/>
</dbReference>
<sequence length="403" mass="44463">MPVHARQPTTGPQSPVTPRTGHYWQLSSFYLFYFASLGALVPYWGLYLKSLGFSATEIGELMAILMATKLIAPNIWGWIADHTGRRMGIIRTASLVSIVCFAGIFLGSSFQWLALVMIAFSFFWNASLPQFEAVTLSHLGAASHRYSMIRLWGSVGFILSVVLLGRLLDSQGIGIMPLVVMGLFVAIWLSSLVTRDASGRTHADESTSLRRILKRGDVLALLVICFLMQASHGPYYTFFTLYLEDYGYSRSVIGQLWALGVIAEIGVFLMIHRWLPRIGAWRLLFVGLQLTTLRWLLIAFFPERLGIILFAQTLHAASFGLYHAVAIHLIHQYFTGRSQGRGQALYSSLSFGAGGAVGSLAAGYLWDGVSAQSTYIAAAGMSLLAVLISYAVLRTTWREADIT</sequence>
<feature type="transmembrane region" description="Helical" evidence="8">
    <location>
        <begin position="149"/>
        <end position="168"/>
    </location>
</feature>
<dbReference type="AlphaFoldDB" id="A0A1Z4VQN1"/>
<protein>
    <submittedName>
        <fullName evidence="10">Permease</fullName>
    </submittedName>
</protein>
<feature type="transmembrane region" description="Helical" evidence="8">
    <location>
        <begin position="283"/>
        <end position="301"/>
    </location>
</feature>
<evidence type="ECO:0000313" key="10">
    <source>
        <dbReference type="EMBL" id="BAZ93937.1"/>
    </source>
</evidence>
<evidence type="ECO:0000256" key="7">
    <source>
        <dbReference type="ARBA" id="ARBA00023136"/>
    </source>
</evidence>
<evidence type="ECO:0000256" key="6">
    <source>
        <dbReference type="ARBA" id="ARBA00022989"/>
    </source>
</evidence>
<name>A0A1Z4VQN1_9GAMM</name>
<evidence type="ECO:0000256" key="2">
    <source>
        <dbReference type="ARBA" id="ARBA00022448"/>
    </source>
</evidence>
<dbReference type="PIRSF" id="PIRSF004925">
    <property type="entry name" value="HcaT"/>
    <property type="match status" value="1"/>
</dbReference>
<dbReference type="Proteomes" id="UP000218765">
    <property type="component" value="Chromosome"/>
</dbReference>
<keyword evidence="5 8" id="KW-0812">Transmembrane</keyword>
<feature type="transmembrane region" description="Helical" evidence="8">
    <location>
        <begin position="29"/>
        <end position="46"/>
    </location>
</feature>
<dbReference type="GO" id="GO:0030395">
    <property type="term" value="F:lactose binding"/>
    <property type="evidence" value="ECO:0007669"/>
    <property type="project" value="TreeGrafter"/>
</dbReference>
<dbReference type="InterPro" id="IPR024989">
    <property type="entry name" value="MFS_assoc_dom"/>
</dbReference>
<feature type="transmembrane region" description="Helical" evidence="8">
    <location>
        <begin position="174"/>
        <end position="194"/>
    </location>
</feature>
<evidence type="ECO:0000256" key="1">
    <source>
        <dbReference type="ARBA" id="ARBA00004429"/>
    </source>
</evidence>
<reference evidence="10 11" key="1">
    <citation type="submission" date="2017-05" db="EMBL/GenBank/DDBJ databases">
        <title>Thiocyanate degradation by Thiohalobacter thiocyanaticus FOKN1.</title>
        <authorList>
            <person name="Oshiki M."/>
            <person name="Fukushima T."/>
            <person name="Kawano S."/>
            <person name="Nakagawa J."/>
        </authorList>
    </citation>
    <scope>NUCLEOTIDE SEQUENCE [LARGE SCALE GENOMIC DNA]</scope>
    <source>
        <strain evidence="10 11">FOKN1</strain>
    </source>
</reference>
<proteinExistence type="predicted"/>
<dbReference type="InterPro" id="IPR036259">
    <property type="entry name" value="MFS_trans_sf"/>
</dbReference>
<evidence type="ECO:0000259" key="9">
    <source>
        <dbReference type="Pfam" id="PF12832"/>
    </source>
</evidence>
<dbReference type="NCBIfam" id="NF037955">
    <property type="entry name" value="mfs"/>
    <property type="match status" value="1"/>
</dbReference>
<feature type="transmembrane region" description="Helical" evidence="8">
    <location>
        <begin position="58"/>
        <end position="76"/>
    </location>
</feature>
<feature type="domain" description="Major facilitator superfamily associated" evidence="9">
    <location>
        <begin position="23"/>
        <end position="376"/>
    </location>
</feature>
<dbReference type="EMBL" id="AP018052">
    <property type="protein sequence ID" value="BAZ93937.1"/>
    <property type="molecule type" value="Genomic_DNA"/>
</dbReference>
<dbReference type="CDD" id="cd17335">
    <property type="entry name" value="MFS_MFSD6"/>
    <property type="match status" value="1"/>
</dbReference>
<organism evidence="10 11">
    <name type="scientific">Thiohalobacter thiocyanaticus</name>
    <dbReference type="NCBI Taxonomy" id="585455"/>
    <lineage>
        <taxon>Bacteria</taxon>
        <taxon>Pseudomonadati</taxon>
        <taxon>Pseudomonadota</taxon>
        <taxon>Gammaproteobacteria</taxon>
        <taxon>Thiohalobacterales</taxon>
        <taxon>Thiohalobacteraceae</taxon>
        <taxon>Thiohalobacter</taxon>
    </lineage>
</organism>
<feature type="transmembrane region" description="Helical" evidence="8">
    <location>
        <begin position="112"/>
        <end position="128"/>
    </location>
</feature>
<dbReference type="Pfam" id="PF12832">
    <property type="entry name" value="MFS_1_like"/>
    <property type="match status" value="1"/>
</dbReference>
<dbReference type="KEGG" id="ttc:FOKN1_1542"/>
<evidence type="ECO:0000256" key="4">
    <source>
        <dbReference type="ARBA" id="ARBA00022519"/>
    </source>
</evidence>
<feature type="transmembrane region" description="Helical" evidence="8">
    <location>
        <begin position="88"/>
        <end position="106"/>
    </location>
</feature>
<feature type="transmembrane region" description="Helical" evidence="8">
    <location>
        <begin position="252"/>
        <end position="271"/>
    </location>
</feature>
<keyword evidence="2" id="KW-0813">Transport</keyword>
<dbReference type="Gene3D" id="1.20.1250.20">
    <property type="entry name" value="MFS general substrate transporter like domains"/>
    <property type="match status" value="2"/>
</dbReference>
<keyword evidence="7 8" id="KW-0472">Membrane</keyword>
<evidence type="ECO:0000256" key="5">
    <source>
        <dbReference type="ARBA" id="ARBA00022692"/>
    </source>
</evidence>